<feature type="compositionally biased region" description="Low complexity" evidence="1">
    <location>
        <begin position="298"/>
        <end position="333"/>
    </location>
</feature>
<dbReference type="Proteomes" id="UP001161017">
    <property type="component" value="Unassembled WGS sequence"/>
</dbReference>
<feature type="region of interest" description="Disordered" evidence="1">
    <location>
        <begin position="819"/>
        <end position="859"/>
    </location>
</feature>
<feature type="region of interest" description="Disordered" evidence="1">
    <location>
        <begin position="1467"/>
        <end position="1542"/>
    </location>
</feature>
<name>A0AA43QV49_9LECA</name>
<feature type="compositionally biased region" description="Polar residues" evidence="1">
    <location>
        <begin position="719"/>
        <end position="744"/>
    </location>
</feature>
<comment type="caution">
    <text evidence="3">The sequence shown here is derived from an EMBL/GenBank/DDBJ whole genome shotgun (WGS) entry which is preliminary data.</text>
</comment>
<dbReference type="PROSITE" id="PS50829">
    <property type="entry name" value="GYF"/>
    <property type="match status" value="1"/>
</dbReference>
<dbReference type="Pfam" id="PF02213">
    <property type="entry name" value="GYF"/>
    <property type="match status" value="1"/>
</dbReference>
<dbReference type="InterPro" id="IPR035445">
    <property type="entry name" value="GYF-like_dom_sf"/>
</dbReference>
<keyword evidence="4" id="KW-1185">Reference proteome</keyword>
<feature type="domain" description="GYF" evidence="2">
    <location>
        <begin position="752"/>
        <end position="807"/>
    </location>
</feature>
<feature type="region of interest" description="Disordered" evidence="1">
    <location>
        <begin position="73"/>
        <end position="92"/>
    </location>
</feature>
<feature type="compositionally biased region" description="Polar residues" evidence="1">
    <location>
        <begin position="80"/>
        <end position="92"/>
    </location>
</feature>
<feature type="compositionally biased region" description="Polar residues" evidence="1">
    <location>
        <begin position="540"/>
        <end position="550"/>
    </location>
</feature>
<feature type="compositionally biased region" description="Polar residues" evidence="1">
    <location>
        <begin position="199"/>
        <end position="220"/>
    </location>
</feature>
<dbReference type="PANTHER" id="PTHR14445:SF36">
    <property type="entry name" value="FI03272P-RELATED"/>
    <property type="match status" value="1"/>
</dbReference>
<evidence type="ECO:0000256" key="1">
    <source>
        <dbReference type="SAM" id="MobiDB-lite"/>
    </source>
</evidence>
<feature type="compositionally biased region" description="Basic and acidic residues" evidence="1">
    <location>
        <begin position="686"/>
        <end position="701"/>
    </location>
</feature>
<dbReference type="SUPFAM" id="SSF55277">
    <property type="entry name" value="GYF domain"/>
    <property type="match status" value="1"/>
</dbReference>
<feature type="compositionally biased region" description="Basic and acidic residues" evidence="1">
    <location>
        <begin position="262"/>
        <end position="282"/>
    </location>
</feature>
<proteinExistence type="predicted"/>
<feature type="compositionally biased region" description="Polar residues" evidence="1">
    <location>
        <begin position="994"/>
        <end position="1010"/>
    </location>
</feature>
<feature type="region of interest" description="Disordered" evidence="1">
    <location>
        <begin position="907"/>
        <end position="926"/>
    </location>
</feature>
<evidence type="ECO:0000313" key="3">
    <source>
        <dbReference type="EMBL" id="MDI1493168.1"/>
    </source>
</evidence>
<gene>
    <name evidence="3" type="primary">SMY2</name>
    <name evidence="3" type="ORF">OHK93_004956</name>
</gene>
<dbReference type="PANTHER" id="PTHR14445">
    <property type="entry name" value="GRB10 INTERACTING GYF PROTEIN"/>
    <property type="match status" value="1"/>
</dbReference>
<reference evidence="3" key="1">
    <citation type="journal article" date="2023" name="Genome Biol. Evol.">
        <title>First Whole Genome Sequence and Flow Cytometry Genome Size Data for the Lichen-Forming Fungus Ramalina farinacea (Ascomycota).</title>
        <authorList>
            <person name="Llewellyn T."/>
            <person name="Mian S."/>
            <person name="Hill R."/>
            <person name="Leitch I.J."/>
            <person name="Gaya E."/>
        </authorList>
    </citation>
    <scope>NUCLEOTIDE SEQUENCE</scope>
    <source>
        <strain evidence="3">LIQ254RAFAR</strain>
    </source>
</reference>
<feature type="compositionally biased region" description="Low complexity" evidence="1">
    <location>
        <begin position="1060"/>
        <end position="1072"/>
    </location>
</feature>
<dbReference type="SMART" id="SM00444">
    <property type="entry name" value="GYF"/>
    <property type="match status" value="1"/>
</dbReference>
<accession>A0AA43QV49</accession>
<evidence type="ECO:0000259" key="2">
    <source>
        <dbReference type="PROSITE" id="PS50829"/>
    </source>
</evidence>
<dbReference type="EMBL" id="JAPUFD010000023">
    <property type="protein sequence ID" value="MDI1493168.1"/>
    <property type="molecule type" value="Genomic_DNA"/>
</dbReference>
<feature type="compositionally biased region" description="Gly residues" evidence="1">
    <location>
        <begin position="1477"/>
        <end position="1488"/>
    </location>
</feature>
<dbReference type="Gene3D" id="3.30.1490.40">
    <property type="match status" value="1"/>
</dbReference>
<feature type="compositionally biased region" description="Low complexity" evidence="1">
    <location>
        <begin position="1364"/>
        <end position="1401"/>
    </location>
</feature>
<sequence length="1542" mass="163175">MPSPFTSSFASAAAGNSNSESTNNGRNTASGDWSRPRPNGATATFRRTSGATNLSQRADGQNNNNAAVSASTAYVPPHLNPSNFASLNRNGNDTRYSKDQLLDMFRTQVDRTQNQYPVEDLFIDGWTPDKPNGLSNGGWGRIDDQKDTNGPEICWDHTGGVQPLGILPMTDTEKEAFSTSVNSPIKPPAQNKEGMPNTPGLNRRTSITQAGATGSSSRPSARQRRDSSDLLHSSNQVTSPTNNRFSKDESTVASPPPSLLRRKTDFKDGFTAGSEDKDKDSPRPGNDASPFGTLKRTSTNPLGPSLNSPSSPWSGAPNSAGFAPMGAFGAFGASQNLSEKKSGFGSMRSESRFKSLMGGDNPESTPKPKEKTSLQRLAESGNEQPRSPWENPVSGRRRERTNLYEDDDDQLPAGSAALLGDETNPAPVTQATRTRKLEGHTSYEDIGFASLPTGSDLPFREFAQRNRDYNNQRTPHQSHANPQLGEPLSPTYTNPYHSPEGEKAVPEDLDPANSDPYQLHYQQNAPFGRDYSNPMDPPSDRSQTAGTSASRAFPNLGGLGNLGAPGANPWSAAPGTVGTPSRAFGEPGFGAFGEVSSPGQKAYGGGGFFGSAGPASAGLPAGSTRGSRLNSLFPSAMQDQTRGDPSRQEQGFGDHEAFPRAPGTNAPGFAGASRRDGDSPSHMSRSRLDDLLNSNNDDRVRSLQTNQPSYAANEPPQNPTSSNYFGSTQEPDQSAANQLPPSQQRQMVMPDRMRWIYRDPQGNQQGPWSGLEMHDWYKAGFFSPELQVKKLEDGDYEPLAQLIRRIGNSREPFLVPQIGIPHGPPSAPPNAASSAAPATTPTPGSGAAQPPFASSFPSFGTTLTAEQQNALERRKQEEQYLMARQKEHLASIQPQISQRMGMQGGLHNQQLHHHSSAHSLHSQPSYGSITSPVGYQPSPAAGPIQPPAPASGFFDGMSRYQQGPQNVDNLGSLREEDLPGIMERMNLARAGQMPQANAPQSQEQYHQQQMNAAILQERARLQREQEQYDQSQRGADDARVTAERLEEYHRLRSQEEGQQRHQQQQQQQQHQGPIGGHIPRQPDSQRGFPNEGHANEEPSLSEQVQKAAAKQSPSMQPQSPWAKIDTGVPQPFPPPQSSSPMPAPTPQRNRQSVADALNAESQSQTPSQIDSAETPGAAIAPWAKDNVEGSRGPSLKEIQAMEARKAAEQEKVAAAARKAVAERELVAAQQNQSAAPEPGLPSSANWASSMSPAAPAASAGGSPWTKPTAGKPSVATPVTAAKKTLAQIQKEEETRKNRAAAASASVAGNVSAGGAGGKRYADLASKAALPNPSVNPANSAWTTVGASGKVKASAAPTPAPGSRTASGSVVSAGPGTAAAAKSKPSSVSASIKSSASQASATEDFQKWTRNALKDRLNSGISLDILATSLHDFPPEVEIIAEAVYGSSQTIDGRRFAEEFLRRKKLAERGVIPDGGASAHGGGGGGGASAGESKGASGNGGWSEVAKKGGNAGATAGATGNAGGAESGNGQFRVVAGKKKGKR</sequence>
<feature type="compositionally biased region" description="Low complexity" evidence="1">
    <location>
        <begin position="1241"/>
        <end position="1264"/>
    </location>
</feature>
<feature type="compositionally biased region" description="Low complexity" evidence="1">
    <location>
        <begin position="1299"/>
        <end position="1310"/>
    </location>
</feature>
<feature type="region of interest" description="Disordered" evidence="1">
    <location>
        <begin position="1346"/>
        <end position="1402"/>
    </location>
</feature>
<feature type="compositionally biased region" description="Basic and acidic residues" evidence="1">
    <location>
        <begin position="458"/>
        <end position="470"/>
    </location>
</feature>
<feature type="region of interest" description="Disordered" evidence="1">
    <location>
        <begin position="991"/>
        <end position="1010"/>
    </location>
</feature>
<dbReference type="InterPro" id="IPR051640">
    <property type="entry name" value="GRB10-interact_GYF"/>
</dbReference>
<dbReference type="InterPro" id="IPR003169">
    <property type="entry name" value="GYF"/>
</dbReference>
<organism evidence="3 4">
    <name type="scientific">Ramalina farinacea</name>
    <dbReference type="NCBI Taxonomy" id="258253"/>
    <lineage>
        <taxon>Eukaryota</taxon>
        <taxon>Fungi</taxon>
        <taxon>Dikarya</taxon>
        <taxon>Ascomycota</taxon>
        <taxon>Pezizomycotina</taxon>
        <taxon>Lecanoromycetes</taxon>
        <taxon>OSLEUM clade</taxon>
        <taxon>Lecanoromycetidae</taxon>
        <taxon>Lecanorales</taxon>
        <taxon>Lecanorineae</taxon>
        <taxon>Ramalinaceae</taxon>
        <taxon>Ramalina</taxon>
    </lineage>
</organism>
<feature type="region of interest" description="Disordered" evidence="1">
    <location>
        <begin position="1"/>
        <end position="64"/>
    </location>
</feature>
<feature type="compositionally biased region" description="Low complexity" evidence="1">
    <location>
        <begin position="829"/>
        <end position="851"/>
    </location>
</feature>
<feature type="compositionally biased region" description="Polar residues" evidence="1">
    <location>
        <begin position="41"/>
        <end position="61"/>
    </location>
</feature>
<feature type="compositionally biased region" description="Low complexity" evidence="1">
    <location>
        <begin position="611"/>
        <end position="623"/>
    </location>
</feature>
<feature type="compositionally biased region" description="Polar residues" evidence="1">
    <location>
        <begin position="471"/>
        <end position="481"/>
    </location>
</feature>
<dbReference type="GO" id="GO:0005829">
    <property type="term" value="C:cytosol"/>
    <property type="evidence" value="ECO:0007669"/>
    <property type="project" value="TreeGrafter"/>
</dbReference>
<feature type="compositionally biased region" description="Polar residues" evidence="1">
    <location>
        <begin position="1159"/>
        <end position="1171"/>
    </location>
</feature>
<feature type="compositionally biased region" description="Pro residues" evidence="1">
    <location>
        <begin position="1130"/>
        <end position="1145"/>
    </location>
</feature>
<feature type="compositionally biased region" description="Low complexity" evidence="1">
    <location>
        <begin position="1"/>
        <end position="25"/>
    </location>
</feature>
<feature type="compositionally biased region" description="Polar residues" evidence="1">
    <location>
        <begin position="624"/>
        <end position="640"/>
    </location>
</feature>
<feature type="compositionally biased region" description="Polar residues" evidence="1">
    <location>
        <begin position="230"/>
        <end position="244"/>
    </location>
</feature>
<feature type="region of interest" description="Disordered" evidence="1">
    <location>
        <begin position="1052"/>
        <end position="1317"/>
    </location>
</feature>
<feature type="compositionally biased region" description="Basic and acidic residues" evidence="1">
    <location>
        <begin position="1202"/>
        <end position="1211"/>
    </location>
</feature>
<feature type="compositionally biased region" description="Basic and acidic residues" evidence="1">
    <location>
        <begin position="641"/>
        <end position="658"/>
    </location>
</feature>
<evidence type="ECO:0000313" key="4">
    <source>
        <dbReference type="Proteomes" id="UP001161017"/>
    </source>
</evidence>
<protein>
    <submittedName>
        <fullName evidence="3">Kinesin-like protein</fullName>
    </submittedName>
</protein>
<feature type="region of interest" description="Disordered" evidence="1">
    <location>
        <begin position="174"/>
        <end position="744"/>
    </location>
</feature>